<comment type="caution">
    <text evidence="1">The sequence shown here is derived from an EMBL/GenBank/DDBJ whole genome shotgun (WGS) entry which is preliminary data.</text>
</comment>
<dbReference type="Proteomes" id="UP000276133">
    <property type="component" value="Unassembled WGS sequence"/>
</dbReference>
<keyword evidence="2" id="KW-1185">Reference proteome</keyword>
<gene>
    <name evidence="1" type="ORF">BpHYR1_042150</name>
</gene>
<dbReference type="AlphaFoldDB" id="A0A3M7PAV6"/>
<proteinExistence type="predicted"/>
<name>A0A3M7PAV6_BRAPC</name>
<evidence type="ECO:0000313" key="1">
    <source>
        <dbReference type="EMBL" id="RMZ96178.1"/>
    </source>
</evidence>
<sequence length="76" mass="8604">MGDMTLSAAIIHRNYIFEKKLLLQLVKKLELVCSKPLDDNNNIRIFDCNLLQSFFTPTLHGCNKAPSLISSCGDEY</sequence>
<reference evidence="1 2" key="1">
    <citation type="journal article" date="2018" name="Sci. Rep.">
        <title>Genomic signatures of local adaptation to the degree of environmental predictability in rotifers.</title>
        <authorList>
            <person name="Franch-Gras L."/>
            <person name="Hahn C."/>
            <person name="Garcia-Roger E.M."/>
            <person name="Carmona M.J."/>
            <person name="Serra M."/>
            <person name="Gomez A."/>
        </authorList>
    </citation>
    <scope>NUCLEOTIDE SEQUENCE [LARGE SCALE GENOMIC DNA]</scope>
    <source>
        <strain evidence="1">HYR1</strain>
    </source>
</reference>
<accession>A0A3M7PAV6</accession>
<evidence type="ECO:0000313" key="2">
    <source>
        <dbReference type="Proteomes" id="UP000276133"/>
    </source>
</evidence>
<dbReference type="EMBL" id="REGN01012298">
    <property type="protein sequence ID" value="RMZ96178.1"/>
    <property type="molecule type" value="Genomic_DNA"/>
</dbReference>
<organism evidence="1 2">
    <name type="scientific">Brachionus plicatilis</name>
    <name type="common">Marine rotifer</name>
    <name type="synonym">Brachionus muelleri</name>
    <dbReference type="NCBI Taxonomy" id="10195"/>
    <lineage>
        <taxon>Eukaryota</taxon>
        <taxon>Metazoa</taxon>
        <taxon>Spiralia</taxon>
        <taxon>Gnathifera</taxon>
        <taxon>Rotifera</taxon>
        <taxon>Eurotatoria</taxon>
        <taxon>Monogononta</taxon>
        <taxon>Pseudotrocha</taxon>
        <taxon>Ploima</taxon>
        <taxon>Brachionidae</taxon>
        <taxon>Brachionus</taxon>
    </lineage>
</organism>
<protein>
    <submittedName>
        <fullName evidence="1">Uncharacterized protein</fullName>
    </submittedName>
</protein>